<dbReference type="Pfam" id="PF07702">
    <property type="entry name" value="UTRA"/>
    <property type="match status" value="1"/>
</dbReference>
<organism evidence="3">
    <name type="scientific">Streptomyces sp. R11</name>
    <dbReference type="NCBI Taxonomy" id="3238625"/>
    <lineage>
        <taxon>Bacteria</taxon>
        <taxon>Bacillati</taxon>
        <taxon>Actinomycetota</taxon>
        <taxon>Actinomycetes</taxon>
        <taxon>Kitasatosporales</taxon>
        <taxon>Streptomycetaceae</taxon>
        <taxon>Streptomyces</taxon>
    </lineage>
</organism>
<dbReference type="GO" id="GO:0045892">
    <property type="term" value="P:negative regulation of DNA-templated transcription"/>
    <property type="evidence" value="ECO:0007669"/>
    <property type="project" value="TreeGrafter"/>
</dbReference>
<dbReference type="PANTHER" id="PTHR44846">
    <property type="entry name" value="MANNOSYL-D-GLYCERATE TRANSPORT/METABOLISM SYSTEM REPRESSOR MNGR-RELATED"/>
    <property type="match status" value="1"/>
</dbReference>
<gene>
    <name evidence="3" type="ORF">AB5J55_35225</name>
</gene>
<sequence>MGVSIKGLRLVRSEEGSPAGEEAQQMADMQRPPDSLAYIKPRGAGETDAWSEEARQRGGQRLAEVAEVIPPQEVATALHLSLNEKAAVRRRVILLDGDVIELADSYYPLQIARGTALTEKRKIKGGAPTLLAELGYQPRRVAEDLEFRSASESERTALALPEGAAVLTLLRTTSTEDGSPYEVQLMVMKAPRRLHYEIEVD</sequence>
<reference evidence="3" key="1">
    <citation type="submission" date="2024-07" db="EMBL/GenBank/DDBJ databases">
        <authorList>
            <person name="Yu S.T."/>
        </authorList>
    </citation>
    <scope>NUCLEOTIDE SEQUENCE</scope>
    <source>
        <strain evidence="3">R11</strain>
    </source>
</reference>
<feature type="region of interest" description="Disordered" evidence="1">
    <location>
        <begin position="1"/>
        <end position="51"/>
    </location>
</feature>
<proteinExistence type="predicted"/>
<dbReference type="InterPro" id="IPR050679">
    <property type="entry name" value="Bact_HTH_transcr_reg"/>
</dbReference>
<accession>A0AB39NCB8</accession>
<protein>
    <submittedName>
        <fullName evidence="3">UTRA domain-containing protein</fullName>
    </submittedName>
</protein>
<dbReference type="SUPFAM" id="SSF64288">
    <property type="entry name" value="Chorismate lyase-like"/>
    <property type="match status" value="1"/>
</dbReference>
<dbReference type="GO" id="GO:0003677">
    <property type="term" value="F:DNA binding"/>
    <property type="evidence" value="ECO:0007669"/>
    <property type="project" value="InterPro"/>
</dbReference>
<dbReference type="EMBL" id="CP163432">
    <property type="protein sequence ID" value="XDQ14528.1"/>
    <property type="molecule type" value="Genomic_DNA"/>
</dbReference>
<dbReference type="SMART" id="SM00866">
    <property type="entry name" value="UTRA"/>
    <property type="match status" value="1"/>
</dbReference>
<dbReference type="PANTHER" id="PTHR44846:SF17">
    <property type="entry name" value="GNTR-FAMILY TRANSCRIPTIONAL REGULATOR"/>
    <property type="match status" value="1"/>
</dbReference>
<dbReference type="RefSeq" id="WP_369274490.1">
    <property type="nucleotide sequence ID" value="NZ_CP163432.1"/>
</dbReference>
<dbReference type="InterPro" id="IPR011663">
    <property type="entry name" value="UTRA"/>
</dbReference>
<evidence type="ECO:0000259" key="2">
    <source>
        <dbReference type="SMART" id="SM00866"/>
    </source>
</evidence>
<dbReference type="InterPro" id="IPR028978">
    <property type="entry name" value="Chorismate_lyase_/UTRA_dom_sf"/>
</dbReference>
<evidence type="ECO:0000256" key="1">
    <source>
        <dbReference type="SAM" id="MobiDB-lite"/>
    </source>
</evidence>
<evidence type="ECO:0000313" key="3">
    <source>
        <dbReference type="EMBL" id="XDQ14528.1"/>
    </source>
</evidence>
<name>A0AB39NCB8_9ACTN</name>
<dbReference type="AlphaFoldDB" id="A0AB39NCB8"/>
<dbReference type="Gene3D" id="3.40.1410.10">
    <property type="entry name" value="Chorismate lyase-like"/>
    <property type="match status" value="1"/>
</dbReference>
<feature type="domain" description="UbiC transcription regulator-associated" evidence="2">
    <location>
        <begin position="53"/>
        <end position="193"/>
    </location>
</feature>